<dbReference type="EMBL" id="NLAX01001036">
    <property type="protein sequence ID" value="PKS06177.1"/>
    <property type="molecule type" value="Genomic_DNA"/>
</dbReference>
<protein>
    <recommendedName>
        <fullName evidence="3">ATP synthase subunit 9, mitochondrial</fullName>
    </recommendedName>
    <alternativeName>
        <fullName evidence="7">Lipid-binding protein</fullName>
    </alternativeName>
</protein>
<organism evidence="10 11">
    <name type="scientific">Lomentospora prolificans</name>
    <dbReference type="NCBI Taxonomy" id="41688"/>
    <lineage>
        <taxon>Eukaryota</taxon>
        <taxon>Fungi</taxon>
        <taxon>Dikarya</taxon>
        <taxon>Ascomycota</taxon>
        <taxon>Pezizomycotina</taxon>
        <taxon>Sordariomycetes</taxon>
        <taxon>Hypocreomycetidae</taxon>
        <taxon>Microascales</taxon>
        <taxon>Microascaceae</taxon>
        <taxon>Lomentospora</taxon>
    </lineage>
</organism>
<accession>A0A2N3N176</accession>
<evidence type="ECO:0000313" key="11">
    <source>
        <dbReference type="Proteomes" id="UP000233524"/>
    </source>
</evidence>
<reference evidence="10 11" key="1">
    <citation type="journal article" date="2017" name="G3 (Bethesda)">
        <title>First Draft Genome Sequence of the Pathogenic Fungus Lomentospora prolificans (Formerly Scedosporium prolificans).</title>
        <authorList>
            <person name="Luo R."/>
            <person name="Zimin A."/>
            <person name="Workman R."/>
            <person name="Fan Y."/>
            <person name="Pertea G."/>
            <person name="Grossman N."/>
            <person name="Wear M.P."/>
            <person name="Jia B."/>
            <person name="Miller H."/>
            <person name="Casadevall A."/>
            <person name="Timp W."/>
            <person name="Zhang S.X."/>
            <person name="Salzberg S.L."/>
        </authorList>
    </citation>
    <scope>NUCLEOTIDE SEQUENCE [LARGE SCALE GENOMIC DNA]</scope>
    <source>
        <strain evidence="10 11">JHH-5317</strain>
    </source>
</reference>
<evidence type="ECO:0000256" key="1">
    <source>
        <dbReference type="ARBA" id="ARBA00004225"/>
    </source>
</evidence>
<proteinExistence type="inferred from homology"/>
<keyword evidence="8" id="KW-0813">Transport</keyword>
<evidence type="ECO:0000256" key="5">
    <source>
        <dbReference type="ARBA" id="ARBA00022989"/>
    </source>
</evidence>
<name>A0A2N3N176_9PEZI</name>
<sequence length="130" mass="13344">MIASARLTNTIARVGSKQPSRSLSTFQARIPSSIISSARQPIPRHGLLLNNARTPFASTMIRSAIQSRGVVVESTAGALVTAAKLHGAGFATIGLAGAGVGIGNVFAALIRGAARNPSFKGEIPLTKEVP</sequence>
<evidence type="ECO:0000313" key="10">
    <source>
        <dbReference type="EMBL" id="PKS06177.1"/>
    </source>
</evidence>
<dbReference type="GO" id="GO:0015078">
    <property type="term" value="F:proton transmembrane transporter activity"/>
    <property type="evidence" value="ECO:0007669"/>
    <property type="project" value="InterPro"/>
</dbReference>
<dbReference type="SUPFAM" id="SSF81333">
    <property type="entry name" value="F1F0 ATP synthase subunit C"/>
    <property type="match status" value="1"/>
</dbReference>
<evidence type="ECO:0000256" key="2">
    <source>
        <dbReference type="ARBA" id="ARBA00006704"/>
    </source>
</evidence>
<keyword evidence="8" id="KW-0446">Lipid-binding</keyword>
<evidence type="ECO:0000256" key="8">
    <source>
        <dbReference type="RuleBase" id="RU004221"/>
    </source>
</evidence>
<comment type="caution">
    <text evidence="10">The sequence shown here is derived from an EMBL/GenBank/DDBJ whole genome shotgun (WGS) entry which is preliminary data.</text>
</comment>
<dbReference type="STRING" id="41688.A0A2N3N176"/>
<dbReference type="PRINTS" id="PR00124">
    <property type="entry name" value="ATPASEC"/>
</dbReference>
<dbReference type="CDD" id="cd18182">
    <property type="entry name" value="ATP-synt_Fo_c_ATP5G3"/>
    <property type="match status" value="1"/>
</dbReference>
<dbReference type="PANTHER" id="PTHR10031">
    <property type="entry name" value="ATP SYNTHASE LIPID-BINDING PROTEIN, MITOCHONDRIAL"/>
    <property type="match status" value="1"/>
</dbReference>
<dbReference type="PANTHER" id="PTHR10031:SF0">
    <property type="entry name" value="ATPASE PROTEIN 9"/>
    <property type="match status" value="1"/>
</dbReference>
<dbReference type="GO" id="GO:0045259">
    <property type="term" value="C:proton-transporting ATP synthase complex"/>
    <property type="evidence" value="ECO:0007669"/>
    <property type="project" value="InterPro"/>
</dbReference>
<keyword evidence="8" id="KW-0406">Ion transport</keyword>
<evidence type="ECO:0000256" key="7">
    <source>
        <dbReference type="ARBA" id="ARBA00030961"/>
    </source>
</evidence>
<comment type="similarity">
    <text evidence="2 8">Belongs to the ATPase C chain family.</text>
</comment>
<feature type="domain" description="V-ATPase proteolipid subunit C-like" evidence="9">
    <location>
        <begin position="87"/>
        <end position="119"/>
    </location>
</feature>
<keyword evidence="8" id="KW-0375">Hydrogen ion transport</keyword>
<dbReference type="InterPro" id="IPR000454">
    <property type="entry name" value="ATP_synth_F0_csu"/>
</dbReference>
<keyword evidence="5" id="KW-1133">Transmembrane helix</keyword>
<dbReference type="GO" id="GO:0031966">
    <property type="term" value="C:mitochondrial membrane"/>
    <property type="evidence" value="ECO:0007669"/>
    <property type="project" value="UniProtKB-SubCell"/>
</dbReference>
<dbReference type="Gene3D" id="1.20.20.10">
    <property type="entry name" value="F1F0 ATP synthase subunit C"/>
    <property type="match status" value="1"/>
</dbReference>
<dbReference type="GO" id="GO:0033177">
    <property type="term" value="C:proton-transporting two-sector ATPase complex, proton-transporting domain"/>
    <property type="evidence" value="ECO:0007669"/>
    <property type="project" value="InterPro"/>
</dbReference>
<comment type="subcellular location">
    <subcellularLocation>
        <location evidence="1">Mitochondrion membrane</location>
        <topology evidence="1">Multi-pass membrane protein</topology>
    </subcellularLocation>
</comment>
<keyword evidence="4" id="KW-0812">Transmembrane</keyword>
<dbReference type="Proteomes" id="UP000233524">
    <property type="component" value="Unassembled WGS sequence"/>
</dbReference>
<dbReference type="InterPro" id="IPR035921">
    <property type="entry name" value="F/V-ATP_Csub_sf"/>
</dbReference>
<keyword evidence="11" id="KW-1185">Reference proteome</keyword>
<dbReference type="GO" id="GO:0015986">
    <property type="term" value="P:proton motive force-driven ATP synthesis"/>
    <property type="evidence" value="ECO:0007669"/>
    <property type="project" value="InterPro"/>
</dbReference>
<dbReference type="AlphaFoldDB" id="A0A2N3N176"/>
<evidence type="ECO:0000256" key="3">
    <source>
        <dbReference type="ARBA" id="ARBA00019317"/>
    </source>
</evidence>
<dbReference type="InterPro" id="IPR002379">
    <property type="entry name" value="ATPase_proteolipid_c-like_dom"/>
</dbReference>
<dbReference type="Pfam" id="PF00137">
    <property type="entry name" value="ATP-synt_C"/>
    <property type="match status" value="1"/>
</dbReference>
<evidence type="ECO:0000259" key="9">
    <source>
        <dbReference type="Pfam" id="PF00137"/>
    </source>
</evidence>
<dbReference type="VEuPathDB" id="FungiDB:jhhlp_007494"/>
<dbReference type="InterPro" id="IPR038662">
    <property type="entry name" value="ATP_synth_F0_csu_sf"/>
</dbReference>
<dbReference type="OrthoDB" id="438052at2759"/>
<dbReference type="InParanoid" id="A0A2N3N176"/>
<gene>
    <name evidence="10" type="ORF">jhhlp_007494</name>
</gene>
<dbReference type="GO" id="GO:0008289">
    <property type="term" value="F:lipid binding"/>
    <property type="evidence" value="ECO:0007669"/>
    <property type="project" value="UniProtKB-KW"/>
</dbReference>
<evidence type="ECO:0000256" key="6">
    <source>
        <dbReference type="ARBA" id="ARBA00023136"/>
    </source>
</evidence>
<keyword evidence="6" id="KW-0472">Membrane</keyword>
<evidence type="ECO:0000256" key="4">
    <source>
        <dbReference type="ARBA" id="ARBA00022692"/>
    </source>
</evidence>